<evidence type="ECO:0000256" key="1">
    <source>
        <dbReference type="SAM" id="MobiDB-lite"/>
    </source>
</evidence>
<protein>
    <submittedName>
        <fullName evidence="2">Uncharacterized protein</fullName>
    </submittedName>
</protein>
<proteinExistence type="predicted"/>
<evidence type="ECO:0000313" key="3">
    <source>
        <dbReference type="Proteomes" id="UP000053240"/>
    </source>
</evidence>
<organism evidence="2 3">
    <name type="scientific">Papilio machaon</name>
    <name type="common">Old World swallowtail butterfly</name>
    <dbReference type="NCBI Taxonomy" id="76193"/>
    <lineage>
        <taxon>Eukaryota</taxon>
        <taxon>Metazoa</taxon>
        <taxon>Ecdysozoa</taxon>
        <taxon>Arthropoda</taxon>
        <taxon>Hexapoda</taxon>
        <taxon>Insecta</taxon>
        <taxon>Pterygota</taxon>
        <taxon>Neoptera</taxon>
        <taxon>Endopterygota</taxon>
        <taxon>Lepidoptera</taxon>
        <taxon>Glossata</taxon>
        <taxon>Ditrysia</taxon>
        <taxon>Papilionoidea</taxon>
        <taxon>Papilionidae</taxon>
        <taxon>Papilioninae</taxon>
        <taxon>Papilio</taxon>
    </lineage>
</organism>
<evidence type="ECO:0000313" key="2">
    <source>
        <dbReference type="EMBL" id="KPJ17842.1"/>
    </source>
</evidence>
<dbReference type="InParanoid" id="A0A0N1IIW2"/>
<reference evidence="2 3" key="1">
    <citation type="journal article" date="2015" name="Nat. Commun.">
        <title>Outbred genome sequencing and CRISPR/Cas9 gene editing in butterflies.</title>
        <authorList>
            <person name="Li X."/>
            <person name="Fan D."/>
            <person name="Zhang W."/>
            <person name="Liu G."/>
            <person name="Zhang L."/>
            <person name="Zhao L."/>
            <person name="Fang X."/>
            <person name="Chen L."/>
            <person name="Dong Y."/>
            <person name="Chen Y."/>
            <person name="Ding Y."/>
            <person name="Zhao R."/>
            <person name="Feng M."/>
            <person name="Zhu Y."/>
            <person name="Feng Y."/>
            <person name="Jiang X."/>
            <person name="Zhu D."/>
            <person name="Xiang H."/>
            <person name="Feng X."/>
            <person name="Li S."/>
            <person name="Wang J."/>
            <person name="Zhang G."/>
            <person name="Kronforst M.R."/>
            <person name="Wang W."/>
        </authorList>
    </citation>
    <scope>NUCLEOTIDE SEQUENCE [LARGE SCALE GENOMIC DNA]</scope>
    <source>
        <strain evidence="2">Ya'a_city_454_Pm</strain>
        <tissue evidence="2">Whole body</tissue>
    </source>
</reference>
<dbReference type="AlphaFoldDB" id="A0A0N1IIW2"/>
<sequence>MLIDRPPPSQLEEPTQRSVIASDCPLPPPLEEPVQSSSVSERGKRVLTWRISADALFTTGHHALPQGRSTLAVIAREKARTYSHPNRYSGKSSHRRTIK</sequence>
<accession>A0A0N1IIW2</accession>
<keyword evidence="3" id="KW-1185">Reference proteome</keyword>
<feature type="region of interest" description="Disordered" evidence="1">
    <location>
        <begin position="1"/>
        <end position="43"/>
    </location>
</feature>
<dbReference type="EMBL" id="KQ460104">
    <property type="protein sequence ID" value="KPJ17842.1"/>
    <property type="molecule type" value="Genomic_DNA"/>
</dbReference>
<name>A0A0N1IIW2_PAPMA</name>
<gene>
    <name evidence="2" type="ORF">RR48_00614</name>
</gene>
<dbReference type="Proteomes" id="UP000053240">
    <property type="component" value="Unassembled WGS sequence"/>
</dbReference>